<keyword evidence="3" id="KW-1185">Reference proteome</keyword>
<evidence type="ECO:0000313" key="3">
    <source>
        <dbReference type="Proteomes" id="UP000027195"/>
    </source>
</evidence>
<protein>
    <recommendedName>
        <fullName evidence="1">F-box domain-containing protein</fullName>
    </recommendedName>
</protein>
<sequence>MANPLPELPFDVLTHIFEHILDERILQICAFVNRAFNAAATPFLWAHITSANTRYLTLLRRKELSVHVLDASEEFRPIPLREGYGFDTDQAWFECLAMCKNLRTYAWNSPHARFENALPILKRCPKLQCVVLLTQQSVSSALDPLICLSGLRKLRLYHRHWYTLSTFKYWMKLLSDQLEDLALEIQFPLGYSLSEALHPLRKLRRFVLSRACSTPSEMLSLVSHFYYLETLEIAYEHPLAPRDEIFFPCNLPSLRRLVITQYNDIKSKQDHKLLFAFVDALTAGSYPEALLIFSPETLPGRRADNFVTHLSKKHKSTMRTLFLENMYVGYKTIQKLHVYFPNLEGFSISVGTSVFAHMGILIAPSVNLRVLYLHVPPTKGQVEPRFEYEEALALMLQGPPKLRRIQVNDNVWVGKWETRPLAEGGVAVYLGVHREP</sequence>
<dbReference type="OrthoDB" id="5297217at2759"/>
<dbReference type="Pfam" id="PF12937">
    <property type="entry name" value="F-box-like"/>
    <property type="match status" value="1"/>
</dbReference>
<dbReference type="InParanoid" id="A0A067MNC2"/>
<dbReference type="InterPro" id="IPR001810">
    <property type="entry name" value="F-box_dom"/>
</dbReference>
<accession>A0A067MNC2</accession>
<evidence type="ECO:0000259" key="1">
    <source>
        <dbReference type="Pfam" id="PF12937"/>
    </source>
</evidence>
<dbReference type="HOGENOM" id="CLU_577441_0_0_1"/>
<dbReference type="SUPFAM" id="SSF52058">
    <property type="entry name" value="L domain-like"/>
    <property type="match status" value="1"/>
</dbReference>
<feature type="domain" description="F-box" evidence="1">
    <location>
        <begin position="6"/>
        <end position="49"/>
    </location>
</feature>
<name>A0A067MNC2_BOTB1</name>
<proteinExistence type="predicted"/>
<dbReference type="SUPFAM" id="SSF81383">
    <property type="entry name" value="F-box domain"/>
    <property type="match status" value="1"/>
</dbReference>
<organism evidence="2 3">
    <name type="scientific">Botryobasidium botryosum (strain FD-172 SS1)</name>
    <dbReference type="NCBI Taxonomy" id="930990"/>
    <lineage>
        <taxon>Eukaryota</taxon>
        <taxon>Fungi</taxon>
        <taxon>Dikarya</taxon>
        <taxon>Basidiomycota</taxon>
        <taxon>Agaricomycotina</taxon>
        <taxon>Agaricomycetes</taxon>
        <taxon>Cantharellales</taxon>
        <taxon>Botryobasidiaceae</taxon>
        <taxon>Botryobasidium</taxon>
    </lineage>
</organism>
<dbReference type="EMBL" id="KL198028">
    <property type="protein sequence ID" value="KDQ16220.1"/>
    <property type="molecule type" value="Genomic_DNA"/>
</dbReference>
<evidence type="ECO:0000313" key="2">
    <source>
        <dbReference type="EMBL" id="KDQ16220.1"/>
    </source>
</evidence>
<dbReference type="Proteomes" id="UP000027195">
    <property type="component" value="Unassembled WGS sequence"/>
</dbReference>
<gene>
    <name evidence="2" type="ORF">BOTBODRAFT_30941</name>
</gene>
<reference evidence="3" key="1">
    <citation type="journal article" date="2014" name="Proc. Natl. Acad. Sci. U.S.A.">
        <title>Extensive sampling of basidiomycete genomes demonstrates inadequacy of the white-rot/brown-rot paradigm for wood decay fungi.</title>
        <authorList>
            <person name="Riley R."/>
            <person name="Salamov A.A."/>
            <person name="Brown D.W."/>
            <person name="Nagy L.G."/>
            <person name="Floudas D."/>
            <person name="Held B.W."/>
            <person name="Levasseur A."/>
            <person name="Lombard V."/>
            <person name="Morin E."/>
            <person name="Otillar R."/>
            <person name="Lindquist E.A."/>
            <person name="Sun H."/>
            <person name="LaButti K.M."/>
            <person name="Schmutz J."/>
            <person name="Jabbour D."/>
            <person name="Luo H."/>
            <person name="Baker S.E."/>
            <person name="Pisabarro A.G."/>
            <person name="Walton J.D."/>
            <person name="Blanchette R.A."/>
            <person name="Henrissat B."/>
            <person name="Martin F."/>
            <person name="Cullen D."/>
            <person name="Hibbett D.S."/>
            <person name="Grigoriev I.V."/>
        </authorList>
    </citation>
    <scope>NUCLEOTIDE SEQUENCE [LARGE SCALE GENOMIC DNA]</scope>
    <source>
        <strain evidence="3">FD-172 SS1</strain>
    </source>
</reference>
<dbReference type="InterPro" id="IPR032675">
    <property type="entry name" value="LRR_dom_sf"/>
</dbReference>
<dbReference type="InterPro" id="IPR036047">
    <property type="entry name" value="F-box-like_dom_sf"/>
</dbReference>
<dbReference type="Gene3D" id="3.80.10.10">
    <property type="entry name" value="Ribonuclease Inhibitor"/>
    <property type="match status" value="1"/>
</dbReference>
<dbReference type="AlphaFoldDB" id="A0A067MNC2"/>